<sequence>MRSSEQTIRAQRDEIETLREQIRQYEEALAPRGLLPRAWRLTGKEETLLRALRAVGPNVLHHERAMLALYGMWEDMPEQKIIDVFICKLRRKLMEAQAQIRIETVWGRGWRMTPESCAMFDAAVAADQARWDQQRSAA</sequence>
<name>A0ABW2BKK5_9HYPH</name>
<evidence type="ECO:0000256" key="1">
    <source>
        <dbReference type="ARBA" id="ARBA00023125"/>
    </source>
</evidence>
<proteinExistence type="predicted"/>
<keyword evidence="3" id="KW-0175">Coiled coil</keyword>
<keyword evidence="1 2" id="KW-0238">DNA-binding</keyword>
<dbReference type="Gene3D" id="1.10.10.10">
    <property type="entry name" value="Winged helix-like DNA-binding domain superfamily/Winged helix DNA-binding domain"/>
    <property type="match status" value="1"/>
</dbReference>
<feature type="domain" description="OmpR/PhoB-type" evidence="4">
    <location>
        <begin position="5"/>
        <end position="114"/>
    </location>
</feature>
<dbReference type="InterPro" id="IPR036388">
    <property type="entry name" value="WH-like_DNA-bd_sf"/>
</dbReference>
<comment type="caution">
    <text evidence="5">The sequence shown here is derived from an EMBL/GenBank/DDBJ whole genome shotgun (WGS) entry which is preliminary data.</text>
</comment>
<dbReference type="PROSITE" id="PS51755">
    <property type="entry name" value="OMPR_PHOB"/>
    <property type="match status" value="1"/>
</dbReference>
<evidence type="ECO:0000256" key="3">
    <source>
        <dbReference type="SAM" id="Coils"/>
    </source>
</evidence>
<evidence type="ECO:0000256" key="2">
    <source>
        <dbReference type="PROSITE-ProRule" id="PRU01091"/>
    </source>
</evidence>
<dbReference type="EMBL" id="JBHSWN010000001">
    <property type="protein sequence ID" value="MFC6790630.1"/>
    <property type="molecule type" value="Genomic_DNA"/>
</dbReference>
<dbReference type="InterPro" id="IPR016032">
    <property type="entry name" value="Sig_transdc_resp-reg_C-effctor"/>
</dbReference>
<dbReference type="CDD" id="cd00383">
    <property type="entry name" value="trans_reg_C"/>
    <property type="match status" value="1"/>
</dbReference>
<evidence type="ECO:0000313" key="5">
    <source>
        <dbReference type="EMBL" id="MFC6790630.1"/>
    </source>
</evidence>
<reference evidence="6" key="1">
    <citation type="journal article" date="2019" name="Int. J. Syst. Evol. Microbiol.">
        <title>The Global Catalogue of Microorganisms (GCM) 10K type strain sequencing project: providing services to taxonomists for standard genome sequencing and annotation.</title>
        <authorList>
            <consortium name="The Broad Institute Genomics Platform"/>
            <consortium name="The Broad Institute Genome Sequencing Center for Infectious Disease"/>
            <person name="Wu L."/>
            <person name="Ma J."/>
        </authorList>
    </citation>
    <scope>NUCLEOTIDE SEQUENCE [LARGE SCALE GENOMIC DNA]</scope>
    <source>
        <strain evidence="6">CCUG 48316</strain>
    </source>
</reference>
<evidence type="ECO:0000313" key="6">
    <source>
        <dbReference type="Proteomes" id="UP001596292"/>
    </source>
</evidence>
<gene>
    <name evidence="5" type="ORF">ACFQE0_14035</name>
</gene>
<organism evidence="5 6">
    <name type="scientific">Methylobacterium komagatae</name>
    <dbReference type="NCBI Taxonomy" id="374425"/>
    <lineage>
        <taxon>Bacteria</taxon>
        <taxon>Pseudomonadati</taxon>
        <taxon>Pseudomonadota</taxon>
        <taxon>Alphaproteobacteria</taxon>
        <taxon>Hyphomicrobiales</taxon>
        <taxon>Methylobacteriaceae</taxon>
        <taxon>Methylobacterium</taxon>
    </lineage>
</organism>
<keyword evidence="6" id="KW-1185">Reference proteome</keyword>
<feature type="coiled-coil region" evidence="3">
    <location>
        <begin position="1"/>
        <end position="28"/>
    </location>
</feature>
<dbReference type="RefSeq" id="WP_378975478.1">
    <property type="nucleotide sequence ID" value="NZ_JBHSWN010000001.1"/>
</dbReference>
<evidence type="ECO:0000259" key="4">
    <source>
        <dbReference type="PROSITE" id="PS51755"/>
    </source>
</evidence>
<dbReference type="SMART" id="SM00862">
    <property type="entry name" value="Trans_reg_C"/>
    <property type="match status" value="1"/>
</dbReference>
<dbReference type="Proteomes" id="UP001596292">
    <property type="component" value="Unassembled WGS sequence"/>
</dbReference>
<dbReference type="SUPFAM" id="SSF46894">
    <property type="entry name" value="C-terminal effector domain of the bipartite response regulators"/>
    <property type="match status" value="1"/>
</dbReference>
<dbReference type="Pfam" id="PF00486">
    <property type="entry name" value="Trans_reg_C"/>
    <property type="match status" value="1"/>
</dbReference>
<dbReference type="InterPro" id="IPR001867">
    <property type="entry name" value="OmpR/PhoB-type_DNA-bd"/>
</dbReference>
<feature type="DNA-binding region" description="OmpR/PhoB-type" evidence="2">
    <location>
        <begin position="5"/>
        <end position="114"/>
    </location>
</feature>
<protein>
    <submittedName>
        <fullName evidence="5">Helix-turn-helix domain-containing protein</fullName>
    </submittedName>
</protein>
<accession>A0ABW2BKK5</accession>